<accession>A0AAJ7E2Q3</accession>
<dbReference type="Proteomes" id="UP000695007">
    <property type="component" value="Unplaced"/>
</dbReference>
<evidence type="ECO:0000313" key="2">
    <source>
        <dbReference type="Proteomes" id="UP000695007"/>
    </source>
</evidence>
<dbReference type="KEGG" id="csol:105368366"/>
<organism evidence="2 3">
    <name type="scientific">Ceratosolen solmsi marchali</name>
    <dbReference type="NCBI Taxonomy" id="326594"/>
    <lineage>
        <taxon>Eukaryota</taxon>
        <taxon>Metazoa</taxon>
        <taxon>Ecdysozoa</taxon>
        <taxon>Arthropoda</taxon>
        <taxon>Hexapoda</taxon>
        <taxon>Insecta</taxon>
        <taxon>Pterygota</taxon>
        <taxon>Neoptera</taxon>
        <taxon>Endopterygota</taxon>
        <taxon>Hymenoptera</taxon>
        <taxon>Apocrita</taxon>
        <taxon>Proctotrupomorpha</taxon>
        <taxon>Chalcidoidea</taxon>
        <taxon>Agaonidae</taxon>
        <taxon>Agaoninae</taxon>
        <taxon>Ceratosolen</taxon>
    </lineage>
</organism>
<protein>
    <submittedName>
        <fullName evidence="3">Matrilin-2-like</fullName>
    </submittedName>
</protein>
<evidence type="ECO:0000313" key="3">
    <source>
        <dbReference type="RefSeq" id="XP_011505674.1"/>
    </source>
</evidence>
<name>A0AAJ7E2Q3_9HYME</name>
<dbReference type="PANTHER" id="PTHR39069:SF8">
    <property type="entry name" value="FI17111P1"/>
    <property type="match status" value="1"/>
</dbReference>
<reference evidence="3" key="1">
    <citation type="submission" date="2025-08" db="UniProtKB">
        <authorList>
            <consortium name="RefSeq"/>
        </authorList>
    </citation>
    <scope>IDENTIFICATION</scope>
</reference>
<dbReference type="PANTHER" id="PTHR39069">
    <property type="entry name" value="ECDYSONE-INDUCIBLE GENE E1, ISOFORM A"/>
    <property type="match status" value="1"/>
</dbReference>
<dbReference type="Pfam" id="PF01683">
    <property type="entry name" value="EB"/>
    <property type="match status" value="1"/>
</dbReference>
<dbReference type="AlphaFoldDB" id="A0AAJ7E2Q3"/>
<dbReference type="RefSeq" id="XP_011505674.1">
    <property type="nucleotide sequence ID" value="XM_011507372.1"/>
</dbReference>
<keyword evidence="2" id="KW-1185">Reference proteome</keyword>
<dbReference type="GeneID" id="105368366"/>
<evidence type="ECO:0000259" key="1">
    <source>
        <dbReference type="Pfam" id="PF01683"/>
    </source>
</evidence>
<feature type="domain" description="EB" evidence="1">
    <location>
        <begin position="323"/>
        <end position="377"/>
    </location>
</feature>
<gene>
    <name evidence="3" type="primary">LOC105368366</name>
</gene>
<proteinExistence type="predicted"/>
<dbReference type="InterPro" id="IPR006149">
    <property type="entry name" value="EB_dom"/>
</dbReference>
<sequence>MLDLDDENTSATVMIIVGNRCIKKTDCRSLVNSHCGLDKKCTCNRAHFWSEELNACVPEIGEKCGSVDEKYKVKYSVCKDEAWTCEADRVNLKSNQDCRKLLKKIGSSCQYREQCQLFGPAAHCVEGQCICGAESHWLSDEKFCWINKKINEQCWSQNDCYSRSPGLQSFCDRSTAGGFCSCPTGSHHSADKGYCISDKPELDSYCEENEDCELDYSYCNDNKCKCQENYIVLDGLCQAGLNAICTADIKCKQSNTTCSEKNVCKCKEHFIASPDNECIPIASFEKECMYDVQCTSVIPNTHCAFNKLPLKDLTDNEYGKCKCIPGYFYNMDSCFKKKWLGEECTKEGECFVESSRSFCRNGRCVCGFDYMQEGNQCRQVNSESTINTYSVFQLVAAIFVLLKML</sequence>